<dbReference type="InterPro" id="IPR026055">
    <property type="entry name" value="FAR"/>
</dbReference>
<gene>
    <name evidence="2" type="ORF">Q75_04990</name>
</gene>
<dbReference type="SUPFAM" id="SSF51735">
    <property type="entry name" value="NAD(P)-binding Rossmann-fold domains"/>
    <property type="match status" value="1"/>
</dbReference>
<dbReference type="STRING" id="1150625.Q75_04990"/>
<dbReference type="AlphaFoldDB" id="A0A147KA75"/>
<dbReference type="OrthoDB" id="9807212at2"/>
<evidence type="ECO:0000313" key="2">
    <source>
        <dbReference type="EMBL" id="KUP07589.1"/>
    </source>
</evidence>
<protein>
    <submittedName>
        <fullName evidence="2">3-beta hydroxysteroid dehydrogenase</fullName>
    </submittedName>
</protein>
<organism evidence="2 3">
    <name type="scientific">Bacillus coahuilensis p1.1.43</name>
    <dbReference type="NCBI Taxonomy" id="1150625"/>
    <lineage>
        <taxon>Bacteria</taxon>
        <taxon>Bacillati</taxon>
        <taxon>Bacillota</taxon>
        <taxon>Bacilli</taxon>
        <taxon>Bacillales</taxon>
        <taxon>Bacillaceae</taxon>
        <taxon>Bacillus</taxon>
    </lineage>
</organism>
<dbReference type="CDD" id="cd05263">
    <property type="entry name" value="MupV_like_SDR_e"/>
    <property type="match status" value="1"/>
</dbReference>
<sequence>MSVHFVTGFPGFLSEQLIKQLLLKKPCKIYCLCLHKMKQKAQRVKERLIYETGSDASQITILLGDITKPNLGLSTSLKRKLQEQVRMVWHLAAIYDLATKKEMAYEVNVIGTRNVNEFVLAIKNLDRYMYFSTAYVAGTRAGMIFEEELIQPLSFYNYYEETKYFAECLVQPLKDAIPITIIRPSIVWGHSLTGETTKFDGPYFLLNMFDRLSFLPFYPSIGNPDAVINVVPFDYVIDSSIFLSELNEASGKTYHLVDPNPENVRNFYQLLLHSMLNKETKGSIPSWVLTGVFSLKMARKYFRVEKESIVYFKHTGLFNCDNTLKALSLSGITCASIKDIVPTIVEYYQQNKQNNSYHISYE</sequence>
<accession>A0A147KA75</accession>
<dbReference type="Gene3D" id="3.40.50.720">
    <property type="entry name" value="NAD(P)-binding Rossmann-like Domain"/>
    <property type="match status" value="1"/>
</dbReference>
<proteinExistence type="predicted"/>
<dbReference type="PANTHER" id="PTHR11011">
    <property type="entry name" value="MALE STERILITY PROTEIN 2-RELATED"/>
    <property type="match status" value="1"/>
</dbReference>
<comment type="caution">
    <text evidence="2">The sequence shown here is derived from an EMBL/GenBank/DDBJ whole genome shotgun (WGS) entry which is preliminary data.</text>
</comment>
<evidence type="ECO:0000259" key="1">
    <source>
        <dbReference type="Pfam" id="PF07993"/>
    </source>
</evidence>
<keyword evidence="3" id="KW-1185">Reference proteome</keyword>
<evidence type="ECO:0000313" key="3">
    <source>
        <dbReference type="Proteomes" id="UP000074108"/>
    </source>
</evidence>
<dbReference type="GO" id="GO:0080019">
    <property type="term" value="F:alcohol-forming very long-chain fatty acyl-CoA reductase activity"/>
    <property type="evidence" value="ECO:0007669"/>
    <property type="project" value="InterPro"/>
</dbReference>
<feature type="domain" description="Thioester reductase (TE)" evidence="1">
    <location>
        <begin position="6"/>
        <end position="238"/>
    </location>
</feature>
<dbReference type="InterPro" id="IPR036291">
    <property type="entry name" value="NAD(P)-bd_dom_sf"/>
</dbReference>
<dbReference type="PATRIC" id="fig|1150625.3.peg.1048"/>
<dbReference type="InterPro" id="IPR013120">
    <property type="entry name" value="FAR_NAD-bd"/>
</dbReference>
<name>A0A147KA75_9BACI</name>
<reference evidence="2 3" key="1">
    <citation type="journal article" date="2016" name="Front. Microbiol.">
        <title>Microevolution Analysis of Bacillus coahuilensis Unveils Differences in Phosphorus Acquisition Strategies and Their Regulation.</title>
        <authorList>
            <person name="Gomez-Lunar Z."/>
            <person name="Hernandez-Gonzalez I."/>
            <person name="Rodriguez-Torres M.D."/>
            <person name="Souza V."/>
            <person name="Olmedo-Alvarez G."/>
        </authorList>
    </citation>
    <scope>NUCLEOTIDE SEQUENCE [LARGE SCALE GENOMIC DNA]</scope>
    <source>
        <strain evidence="3">p1.1.43</strain>
    </source>
</reference>
<dbReference type="EMBL" id="LDYG01000021">
    <property type="protein sequence ID" value="KUP07589.1"/>
    <property type="molecule type" value="Genomic_DNA"/>
</dbReference>
<dbReference type="Pfam" id="PF07993">
    <property type="entry name" value="NAD_binding_4"/>
    <property type="match status" value="1"/>
</dbReference>
<dbReference type="GO" id="GO:0035336">
    <property type="term" value="P:long-chain fatty-acyl-CoA metabolic process"/>
    <property type="evidence" value="ECO:0007669"/>
    <property type="project" value="TreeGrafter"/>
</dbReference>
<dbReference type="RefSeq" id="WP_059350615.1">
    <property type="nucleotide sequence ID" value="NZ_LDYG01000021.1"/>
</dbReference>
<dbReference type="Proteomes" id="UP000074108">
    <property type="component" value="Unassembled WGS sequence"/>
</dbReference>
<dbReference type="PANTHER" id="PTHR11011:SF45">
    <property type="entry name" value="FATTY ACYL-COA REDUCTASE CG8306-RELATED"/>
    <property type="match status" value="1"/>
</dbReference>